<dbReference type="RefSeq" id="WP_263746095.1">
    <property type="nucleotide sequence ID" value="NZ_JAOWRF010000197.1"/>
</dbReference>
<evidence type="ECO:0000313" key="2">
    <source>
        <dbReference type="Proteomes" id="UP001526143"/>
    </source>
</evidence>
<evidence type="ECO:0000313" key="1">
    <source>
        <dbReference type="EMBL" id="MCV3214514.1"/>
    </source>
</evidence>
<proteinExistence type="predicted"/>
<dbReference type="Proteomes" id="UP001526143">
    <property type="component" value="Unassembled WGS sequence"/>
</dbReference>
<organism evidence="1 2">
    <name type="scientific">Plectonema radiosum NIES-515</name>
    <dbReference type="NCBI Taxonomy" id="2986073"/>
    <lineage>
        <taxon>Bacteria</taxon>
        <taxon>Bacillati</taxon>
        <taxon>Cyanobacteriota</taxon>
        <taxon>Cyanophyceae</taxon>
        <taxon>Oscillatoriophycideae</taxon>
        <taxon>Oscillatoriales</taxon>
        <taxon>Microcoleaceae</taxon>
        <taxon>Plectonema</taxon>
    </lineage>
</organism>
<keyword evidence="2" id="KW-1185">Reference proteome</keyword>
<protein>
    <submittedName>
        <fullName evidence="1">Uncharacterized protein</fullName>
    </submittedName>
</protein>
<sequence length="749" mass="85065">MNISLKSASRGLTVVASLLCLGGVLSFVKSEDNMKPLALNIIIASGTLAVSSEFISRSNHNKANNQLADIVAKHEKEWKTLNTKYEEQSALLKQSQTLKDDLHQATEEINLKNQTIQILQGKVKQLVVDFELKTQELEDKLQCEDIRYQELIDVFKGLISEHLNERIYKFFNSLDESINKKLESEDYQAIHANLIPFKDKLQLHYDTHCELLKNISVIDGDLSDIVTDVLSIYSRIVDEQTALKTKFRNLLNLDERRSLEDAYTTLADMKTTHCPKDKAKDLLGEYNSFQKNQLNNLGEKLEDNVNSLEEMRGQVFDLIAQIESLALEKVALKDELNKLNQPQVWRLATGSNELTKGNIIIQYFWSKGIKLDRAFTTGDVYESKIYYHTDNNPRTLVFKELNEHSDALQQLCLTLKPITFDWDADKGLMVASLVWKAREKKDTAKSDIDAIWIPASKFETYVKRWERVRITAGSTGGKSPTAKNLALAIMRSRKGKGEIRLYDPQHGSKKDYWDMPKAGMSHEDNLQGMKELCQLIDDRRHGHNHQFVLYIFDEVDNTVTQLKEGAKFRDLIKVSLKEGSHADVGVIYIGQSADANEVPGMTHSNWNNAVQLHIVTNAGTAIEKLTTLTTEDKTKLLNQYRKIQEYCDRMNEELGLDIFTDSGAYRFALAVPLTGLPKFIQLPVFDSYDYSDVMGVDTQTQKAIVETPVNDIVCPHCGSRAVVKNGTNAKGEQYYSCKTCSEKPKRWIS</sequence>
<accession>A0ABT3AZF9</accession>
<name>A0ABT3AZF9_9CYAN</name>
<dbReference type="EMBL" id="JAOWRF010000197">
    <property type="protein sequence ID" value="MCV3214514.1"/>
    <property type="molecule type" value="Genomic_DNA"/>
</dbReference>
<reference evidence="1 2" key="1">
    <citation type="submission" date="2022-10" db="EMBL/GenBank/DDBJ databases">
        <title>Identification of biosynthetic pathway for the production of the potent trypsin inhibitor radiosumin.</title>
        <authorList>
            <person name="Fewer D.P."/>
            <person name="Delbaje E."/>
            <person name="Ouyang X."/>
            <person name="Agostino P.D."/>
            <person name="Wahlsten M."/>
            <person name="Jokela J."/>
            <person name="Permi P."/>
            <person name="Haapaniemi E."/>
            <person name="Koistinen H."/>
        </authorList>
    </citation>
    <scope>NUCLEOTIDE SEQUENCE [LARGE SCALE GENOMIC DNA]</scope>
    <source>
        <strain evidence="1 2">NIES-515</strain>
    </source>
</reference>
<comment type="caution">
    <text evidence="1">The sequence shown here is derived from an EMBL/GenBank/DDBJ whole genome shotgun (WGS) entry which is preliminary data.</text>
</comment>
<gene>
    <name evidence="1" type="ORF">OGM63_13495</name>
</gene>